<dbReference type="Proteomes" id="UP000184406">
    <property type="component" value="Unassembled WGS sequence"/>
</dbReference>
<sequence length="271" mass="31515">MAISNFHLNKWFLDFIGDKGEAMIFYAAKLTWNGFSAHYASWIQYDSENGVKISSHFRNVIIPKKKEKLISWHDDKFKVSGQWESVAKPLQARIYDADHGFLDWNCFQPASKVKLNIGDKVVKGNGYVEQLILTAPPWHIPMNDLRWGRFHSLGNTIVWIELRAEKQQQWIWLNGEKITNCSIEDNCLSSDERAFSLKLDRGVVIESEKKIHQVVHKLLRYLPGFNKLMPSKFLMAKNHKWLSKGEFQKNGDPVINGMAIHEWVDFNVQDQ</sequence>
<protein>
    <recommendedName>
        <fullName evidence="3">Tocopherol cyclase</fullName>
    </recommendedName>
</protein>
<evidence type="ECO:0000313" key="1">
    <source>
        <dbReference type="EMBL" id="SHE39881.1"/>
    </source>
</evidence>
<organism evidence="1 2">
    <name type="scientific">Arenibacter palladensis</name>
    <dbReference type="NCBI Taxonomy" id="237373"/>
    <lineage>
        <taxon>Bacteria</taxon>
        <taxon>Pseudomonadati</taxon>
        <taxon>Bacteroidota</taxon>
        <taxon>Flavobacteriia</taxon>
        <taxon>Flavobacteriales</taxon>
        <taxon>Flavobacteriaceae</taxon>
        <taxon>Arenibacter</taxon>
    </lineage>
</organism>
<name>A0A1M4T618_9FLAO</name>
<dbReference type="EMBL" id="FQUX01000001">
    <property type="protein sequence ID" value="SHE39881.1"/>
    <property type="molecule type" value="Genomic_DNA"/>
</dbReference>
<keyword evidence="2" id="KW-1185">Reference proteome</keyword>
<accession>A0A1M4T618</accession>
<evidence type="ECO:0008006" key="3">
    <source>
        <dbReference type="Google" id="ProtNLM"/>
    </source>
</evidence>
<dbReference type="AlphaFoldDB" id="A0A1M4T618"/>
<dbReference type="RefSeq" id="WP_072859850.1">
    <property type="nucleotide sequence ID" value="NZ_FQUX01000001.1"/>
</dbReference>
<evidence type="ECO:0000313" key="2">
    <source>
        <dbReference type="Proteomes" id="UP000184406"/>
    </source>
</evidence>
<dbReference type="OrthoDB" id="1422574at2"/>
<gene>
    <name evidence="1" type="ORF">SAMN03080594_101155</name>
</gene>
<reference evidence="2" key="1">
    <citation type="submission" date="2016-11" db="EMBL/GenBank/DDBJ databases">
        <authorList>
            <person name="Varghese N."/>
            <person name="Submissions S."/>
        </authorList>
    </citation>
    <scope>NUCLEOTIDE SEQUENCE [LARGE SCALE GENOMIC DNA]</scope>
    <source>
        <strain evidence="2">DSM 17539</strain>
    </source>
</reference>
<proteinExistence type="predicted"/>